<feature type="compositionally biased region" description="Low complexity" evidence="4">
    <location>
        <begin position="104"/>
        <end position="114"/>
    </location>
</feature>
<sequence>MSLVLVVSLVLAACHLGKASVLRPSPEEPADAESPQVIRMNGCQEDLLQNVCKVVLDSLNLQSEPDVSVPGMAQIREQWSKFFKSTTNPNPLETHAADNTQPISSSSSSSLSSSSSRSGNSAHLQCCKFASEIFIKDLGWDKWIIYPESFTFVQCGVCVPQQNMRMFNCRDDDLSALDPPSQKPCCEATSHDSVPFLYVDKTRSLVISSVSLPRECGCSHSDDTQTLQP</sequence>
<evidence type="ECO:0000256" key="1">
    <source>
        <dbReference type="ARBA" id="ARBA00004613"/>
    </source>
</evidence>
<dbReference type="InterPro" id="IPR029034">
    <property type="entry name" value="Cystine-knot_cytokine"/>
</dbReference>
<evidence type="ECO:0000259" key="6">
    <source>
        <dbReference type="PROSITE" id="PS51362"/>
    </source>
</evidence>
<dbReference type="SUPFAM" id="SSF57501">
    <property type="entry name" value="Cystine-knot cytokines"/>
    <property type="match status" value="1"/>
</dbReference>
<dbReference type="CDD" id="cd19379">
    <property type="entry name" value="TGF_beta_GSDF"/>
    <property type="match status" value="1"/>
</dbReference>
<dbReference type="GO" id="GO:0008083">
    <property type="term" value="F:growth factor activity"/>
    <property type="evidence" value="ECO:0007669"/>
    <property type="project" value="UniProtKB-KW"/>
</dbReference>
<evidence type="ECO:0000256" key="4">
    <source>
        <dbReference type="SAM" id="MobiDB-lite"/>
    </source>
</evidence>
<feature type="signal peptide" evidence="5">
    <location>
        <begin position="1"/>
        <end position="19"/>
    </location>
</feature>
<comment type="caution">
    <text evidence="7">The sequence shown here is derived from an EMBL/GenBank/DDBJ whole genome shotgun (WGS) entry which is preliminary data.</text>
</comment>
<organism evidence="7 8">
    <name type="scientific">Silurus meridionalis</name>
    <name type="common">Southern catfish</name>
    <name type="synonym">Silurus soldatovi meridionalis</name>
    <dbReference type="NCBI Taxonomy" id="175797"/>
    <lineage>
        <taxon>Eukaryota</taxon>
        <taxon>Metazoa</taxon>
        <taxon>Chordata</taxon>
        <taxon>Craniata</taxon>
        <taxon>Vertebrata</taxon>
        <taxon>Euteleostomi</taxon>
        <taxon>Actinopterygii</taxon>
        <taxon>Neopterygii</taxon>
        <taxon>Teleostei</taxon>
        <taxon>Ostariophysi</taxon>
        <taxon>Siluriformes</taxon>
        <taxon>Siluridae</taxon>
        <taxon>Silurus</taxon>
    </lineage>
</organism>
<evidence type="ECO:0000313" key="7">
    <source>
        <dbReference type="EMBL" id="KAF7696662.1"/>
    </source>
</evidence>
<keyword evidence="5" id="KW-0732">Signal</keyword>
<proteinExistence type="inferred from homology"/>
<feature type="compositionally biased region" description="Polar residues" evidence="4">
    <location>
        <begin position="90"/>
        <end position="103"/>
    </location>
</feature>
<protein>
    <recommendedName>
        <fullName evidence="6">TGF-beta family profile domain-containing protein</fullName>
    </recommendedName>
</protein>
<dbReference type="Pfam" id="PF00019">
    <property type="entry name" value="TGF_beta"/>
    <property type="match status" value="1"/>
</dbReference>
<dbReference type="PROSITE" id="PS51362">
    <property type="entry name" value="TGF_BETA_2"/>
    <property type="match status" value="1"/>
</dbReference>
<dbReference type="InterPro" id="IPR001839">
    <property type="entry name" value="TGF-b_C"/>
</dbReference>
<dbReference type="EMBL" id="JABFDY010000015">
    <property type="protein sequence ID" value="KAF7696662.1"/>
    <property type="molecule type" value="Genomic_DNA"/>
</dbReference>
<dbReference type="Gene3D" id="2.10.90.10">
    <property type="entry name" value="Cystine-knot cytokines"/>
    <property type="match status" value="1"/>
</dbReference>
<dbReference type="AlphaFoldDB" id="A0A8T0AXQ2"/>
<evidence type="ECO:0000256" key="3">
    <source>
        <dbReference type="RuleBase" id="RU000354"/>
    </source>
</evidence>
<dbReference type="GO" id="GO:0005576">
    <property type="term" value="C:extracellular region"/>
    <property type="evidence" value="ECO:0007669"/>
    <property type="project" value="UniProtKB-SubCell"/>
</dbReference>
<evidence type="ECO:0000256" key="5">
    <source>
        <dbReference type="SAM" id="SignalP"/>
    </source>
</evidence>
<evidence type="ECO:0000256" key="2">
    <source>
        <dbReference type="ARBA" id="ARBA00022525"/>
    </source>
</evidence>
<feature type="domain" description="TGF-beta family profile" evidence="6">
    <location>
        <begin position="114"/>
        <end position="219"/>
    </location>
</feature>
<name>A0A8T0AXQ2_SILME</name>
<dbReference type="Proteomes" id="UP000606274">
    <property type="component" value="Unassembled WGS sequence"/>
</dbReference>
<comment type="similarity">
    <text evidence="3">Belongs to the TGF-beta family.</text>
</comment>
<keyword evidence="2" id="KW-0964">Secreted</keyword>
<dbReference type="SMART" id="SM00204">
    <property type="entry name" value="TGFB"/>
    <property type="match status" value="1"/>
</dbReference>
<comment type="subcellular location">
    <subcellularLocation>
        <location evidence="1">Secreted</location>
    </subcellularLocation>
</comment>
<keyword evidence="8" id="KW-1185">Reference proteome</keyword>
<dbReference type="OrthoDB" id="8997642at2759"/>
<feature type="region of interest" description="Disordered" evidence="4">
    <location>
        <begin position="90"/>
        <end position="114"/>
    </location>
</feature>
<keyword evidence="3" id="KW-0339">Growth factor</keyword>
<accession>A0A8T0AXQ2</accession>
<evidence type="ECO:0000313" key="8">
    <source>
        <dbReference type="Proteomes" id="UP000606274"/>
    </source>
</evidence>
<reference evidence="7" key="1">
    <citation type="submission" date="2020-08" db="EMBL/GenBank/DDBJ databases">
        <title>Chromosome-level assembly of Southern catfish (Silurus meridionalis) provides insights into visual adaptation to the nocturnal and benthic lifestyles.</title>
        <authorList>
            <person name="Zhang Y."/>
            <person name="Wang D."/>
            <person name="Peng Z."/>
        </authorList>
    </citation>
    <scope>NUCLEOTIDE SEQUENCE</scope>
    <source>
        <strain evidence="7">SWU-2019-XX</strain>
        <tissue evidence="7">Muscle</tissue>
    </source>
</reference>
<feature type="chain" id="PRO_5035829262" description="TGF-beta family profile domain-containing protein" evidence="5">
    <location>
        <begin position="20"/>
        <end position="229"/>
    </location>
</feature>
<gene>
    <name evidence="7" type="ORF">HF521_005080</name>
</gene>